<dbReference type="PANTHER" id="PTHR31272">
    <property type="entry name" value="CYTOCHROME C-TYPE BIOGENESIS PROTEIN HI_1454-RELATED"/>
    <property type="match status" value="1"/>
</dbReference>
<keyword evidence="9" id="KW-1185">Reference proteome</keyword>
<dbReference type="RefSeq" id="WP_142041571.1">
    <property type="nucleotide sequence ID" value="NZ_JBHTGS010000001.1"/>
</dbReference>
<feature type="transmembrane region" description="Helical" evidence="6">
    <location>
        <begin position="132"/>
        <end position="156"/>
    </location>
</feature>
<sequence>METSFAALALDGPLLVAIGVAALAGLVSFLSPCILPLVPGYVSYVTGLAGADLQAGQRRGRILVGSFLFIAGFTLVFVLLSFAFSSLGGLLATNMAWLERGVGVLIIIMGLAFMGVIPGFDRLIRVQNLPKAGLAAAPVLGAVFALSWTPCLSPTLTAVLGLSAVQGGVGRGVTLGVAYCLGLGIPFLLFGLGFGRLMGFLRRHTRSISRAGGILLVLIGLALVTGYWTEFMNWLRATVGPGAIGI</sequence>
<keyword evidence="4 6" id="KW-1133">Transmembrane helix</keyword>
<feature type="domain" description="Cytochrome C biogenesis protein transmembrane" evidence="7">
    <location>
        <begin position="16"/>
        <end position="224"/>
    </location>
</feature>
<reference evidence="8 9" key="1">
    <citation type="submission" date="2019-06" db="EMBL/GenBank/DDBJ databases">
        <title>Sequencing the genomes of 1000 actinobacteria strains.</title>
        <authorList>
            <person name="Klenk H.-P."/>
        </authorList>
    </citation>
    <scope>NUCLEOTIDE SEQUENCE [LARGE SCALE GENOMIC DNA]</scope>
    <source>
        <strain evidence="8 9">DSM 45928</strain>
    </source>
</reference>
<dbReference type="Pfam" id="PF02683">
    <property type="entry name" value="DsbD_TM"/>
    <property type="match status" value="1"/>
</dbReference>
<feature type="transmembrane region" description="Helical" evidence="6">
    <location>
        <begin position="207"/>
        <end position="228"/>
    </location>
</feature>
<proteinExistence type="inferred from homology"/>
<comment type="caution">
    <text evidence="8">The sequence shown here is derived from an EMBL/GenBank/DDBJ whole genome shotgun (WGS) entry which is preliminary data.</text>
</comment>
<protein>
    <submittedName>
        <fullName evidence="8">Cytochrome c-type biogenesis protein</fullName>
    </submittedName>
</protein>
<dbReference type="InParanoid" id="A0A543AZD3"/>
<gene>
    <name evidence="8" type="ORF">FB566_3500</name>
</gene>
<evidence type="ECO:0000313" key="9">
    <source>
        <dbReference type="Proteomes" id="UP000317043"/>
    </source>
</evidence>
<keyword evidence="3 6" id="KW-0812">Transmembrane</keyword>
<evidence type="ECO:0000313" key="8">
    <source>
        <dbReference type="EMBL" id="TQL77926.1"/>
    </source>
</evidence>
<evidence type="ECO:0000256" key="2">
    <source>
        <dbReference type="ARBA" id="ARBA00006143"/>
    </source>
</evidence>
<dbReference type="AlphaFoldDB" id="A0A543AZD3"/>
<keyword evidence="5 6" id="KW-0472">Membrane</keyword>
<evidence type="ECO:0000259" key="7">
    <source>
        <dbReference type="Pfam" id="PF02683"/>
    </source>
</evidence>
<dbReference type="PANTHER" id="PTHR31272:SF4">
    <property type="entry name" value="CYTOCHROME C-TYPE BIOGENESIS PROTEIN HI_1454-RELATED"/>
    <property type="match status" value="1"/>
</dbReference>
<feature type="transmembrane region" description="Helical" evidence="6">
    <location>
        <begin position="62"/>
        <end position="82"/>
    </location>
</feature>
<comment type="similarity">
    <text evidence="2">Belongs to the DsbD family.</text>
</comment>
<dbReference type="InterPro" id="IPR051790">
    <property type="entry name" value="Cytochrome_c-biogenesis_DsbD"/>
</dbReference>
<evidence type="ECO:0000256" key="1">
    <source>
        <dbReference type="ARBA" id="ARBA00004141"/>
    </source>
</evidence>
<dbReference type="EMBL" id="VFOW01000001">
    <property type="protein sequence ID" value="TQL77926.1"/>
    <property type="molecule type" value="Genomic_DNA"/>
</dbReference>
<feature type="transmembrane region" description="Helical" evidence="6">
    <location>
        <begin position="14"/>
        <end position="42"/>
    </location>
</feature>
<dbReference type="InterPro" id="IPR003834">
    <property type="entry name" value="Cyt_c_assmbl_TM_dom"/>
</dbReference>
<feature type="transmembrane region" description="Helical" evidence="6">
    <location>
        <begin position="102"/>
        <end position="120"/>
    </location>
</feature>
<feature type="transmembrane region" description="Helical" evidence="6">
    <location>
        <begin position="176"/>
        <end position="195"/>
    </location>
</feature>
<name>A0A543AZD3_9ACTN</name>
<accession>A0A543AZD3</accession>
<dbReference type="GO" id="GO:0017004">
    <property type="term" value="P:cytochrome complex assembly"/>
    <property type="evidence" value="ECO:0007669"/>
    <property type="project" value="InterPro"/>
</dbReference>
<evidence type="ECO:0000256" key="3">
    <source>
        <dbReference type="ARBA" id="ARBA00022692"/>
    </source>
</evidence>
<comment type="subcellular location">
    <subcellularLocation>
        <location evidence="1">Membrane</location>
        <topology evidence="1">Multi-pass membrane protein</topology>
    </subcellularLocation>
</comment>
<evidence type="ECO:0000256" key="6">
    <source>
        <dbReference type="SAM" id="Phobius"/>
    </source>
</evidence>
<dbReference type="OrthoDB" id="9803065at2"/>
<dbReference type="Proteomes" id="UP000317043">
    <property type="component" value="Unassembled WGS sequence"/>
</dbReference>
<dbReference type="GO" id="GO:0016020">
    <property type="term" value="C:membrane"/>
    <property type="evidence" value="ECO:0007669"/>
    <property type="project" value="UniProtKB-SubCell"/>
</dbReference>
<evidence type="ECO:0000256" key="5">
    <source>
        <dbReference type="ARBA" id="ARBA00023136"/>
    </source>
</evidence>
<organism evidence="8 9">
    <name type="scientific">Stackebrandtia endophytica</name>
    <dbReference type="NCBI Taxonomy" id="1496996"/>
    <lineage>
        <taxon>Bacteria</taxon>
        <taxon>Bacillati</taxon>
        <taxon>Actinomycetota</taxon>
        <taxon>Actinomycetes</taxon>
        <taxon>Glycomycetales</taxon>
        <taxon>Glycomycetaceae</taxon>
        <taxon>Stackebrandtia</taxon>
    </lineage>
</organism>
<evidence type="ECO:0000256" key="4">
    <source>
        <dbReference type="ARBA" id="ARBA00022989"/>
    </source>
</evidence>